<evidence type="ECO:0000313" key="3">
    <source>
        <dbReference type="Proteomes" id="UP001159042"/>
    </source>
</evidence>
<dbReference type="GO" id="GO:0007219">
    <property type="term" value="P:Notch signaling pathway"/>
    <property type="evidence" value="ECO:0007669"/>
    <property type="project" value="TreeGrafter"/>
</dbReference>
<organism evidence="2 3">
    <name type="scientific">Exocentrus adspersus</name>
    <dbReference type="NCBI Taxonomy" id="1586481"/>
    <lineage>
        <taxon>Eukaryota</taxon>
        <taxon>Metazoa</taxon>
        <taxon>Ecdysozoa</taxon>
        <taxon>Arthropoda</taxon>
        <taxon>Hexapoda</taxon>
        <taxon>Insecta</taxon>
        <taxon>Pterygota</taxon>
        <taxon>Neoptera</taxon>
        <taxon>Endopterygota</taxon>
        <taxon>Coleoptera</taxon>
        <taxon>Polyphaga</taxon>
        <taxon>Cucujiformia</taxon>
        <taxon>Chrysomeloidea</taxon>
        <taxon>Cerambycidae</taxon>
        <taxon>Lamiinae</taxon>
        <taxon>Acanthocinini</taxon>
        <taxon>Exocentrus</taxon>
    </lineage>
</organism>
<protein>
    <submittedName>
        <fullName evidence="2">Uncharacterized protein</fullName>
    </submittedName>
</protein>
<evidence type="ECO:0000256" key="1">
    <source>
        <dbReference type="SAM" id="MobiDB-lite"/>
    </source>
</evidence>
<dbReference type="Gene3D" id="3.40.390.10">
    <property type="entry name" value="Collagenase (Catalytic Domain)"/>
    <property type="match status" value="1"/>
</dbReference>
<gene>
    <name evidence="2" type="ORF">NQ315_012696</name>
</gene>
<dbReference type="GO" id="GO:0005886">
    <property type="term" value="C:plasma membrane"/>
    <property type="evidence" value="ECO:0007669"/>
    <property type="project" value="TreeGrafter"/>
</dbReference>
<proteinExistence type="predicted"/>
<accession>A0AAV8VT52</accession>
<dbReference type="GO" id="GO:0004222">
    <property type="term" value="F:metalloendopeptidase activity"/>
    <property type="evidence" value="ECO:0007669"/>
    <property type="project" value="TreeGrafter"/>
</dbReference>
<feature type="region of interest" description="Disordered" evidence="1">
    <location>
        <begin position="1"/>
        <end position="25"/>
    </location>
</feature>
<dbReference type="EMBL" id="JANEYG010000035">
    <property type="protein sequence ID" value="KAJ8917204.1"/>
    <property type="molecule type" value="Genomic_DNA"/>
</dbReference>
<dbReference type="AlphaFoldDB" id="A0AAV8VT52"/>
<name>A0AAV8VT52_9CUCU</name>
<comment type="caution">
    <text evidence="2">The sequence shown here is derived from an EMBL/GenBank/DDBJ whole genome shotgun (WGS) entry which is preliminary data.</text>
</comment>
<keyword evidence="3" id="KW-1185">Reference proteome</keyword>
<dbReference type="GO" id="GO:0006509">
    <property type="term" value="P:membrane protein ectodomain proteolysis"/>
    <property type="evidence" value="ECO:0007669"/>
    <property type="project" value="TreeGrafter"/>
</dbReference>
<dbReference type="Proteomes" id="UP001159042">
    <property type="component" value="Unassembled WGS sequence"/>
</dbReference>
<dbReference type="InterPro" id="IPR051489">
    <property type="entry name" value="ADAM_Metalloproteinase"/>
</dbReference>
<dbReference type="InterPro" id="IPR024079">
    <property type="entry name" value="MetalloPept_cat_dom_sf"/>
</dbReference>
<reference evidence="2 3" key="1">
    <citation type="journal article" date="2023" name="Insect Mol. Biol.">
        <title>Genome sequencing provides insights into the evolution of gene families encoding plant cell wall-degrading enzymes in longhorned beetles.</title>
        <authorList>
            <person name="Shin N.R."/>
            <person name="Okamura Y."/>
            <person name="Kirsch R."/>
            <person name="Pauchet Y."/>
        </authorList>
    </citation>
    <scope>NUCLEOTIDE SEQUENCE [LARGE SCALE GENOMIC DNA]</scope>
    <source>
        <strain evidence="2">EAD_L_NR</strain>
    </source>
</reference>
<evidence type="ECO:0000313" key="2">
    <source>
        <dbReference type="EMBL" id="KAJ8917204.1"/>
    </source>
</evidence>
<feature type="compositionally biased region" description="Basic and acidic residues" evidence="1">
    <location>
        <begin position="8"/>
        <end position="23"/>
    </location>
</feature>
<dbReference type="PANTHER" id="PTHR45702:SF3">
    <property type="entry name" value="KUZBANIAN-LIKE, ISOFORM A"/>
    <property type="match status" value="1"/>
</dbReference>
<sequence length="237" mass="26936">MAPLARVCEVRRSGTSSNHDDTATAHGIITSDGLFEGTISTALEDYHVEPLSRYTNTQEIGNSPTFHSIVYKASDVQDPRKGLPCASHRLQLKTANQFKRSRRKRWLLQADAKLPYEDFPGFIFPNRSRSFTPIFDLGQPIDEEMDYIIANKTSNLDLSGLIFRNVNKRATVDPKKTTCMLYLQADHQFFSKYGTEEACIEVMTRHVQRVNSIYRNTGKCKRVPENFLSGAEKPARE</sequence>
<dbReference type="PANTHER" id="PTHR45702">
    <property type="entry name" value="ADAM10/ADAM17 METALLOPEPTIDASE FAMILY MEMBER"/>
    <property type="match status" value="1"/>
</dbReference>